<dbReference type="Proteomes" id="UP000548423">
    <property type="component" value="Unassembled WGS sequence"/>
</dbReference>
<dbReference type="EMBL" id="JACCBX010000005">
    <property type="protein sequence ID" value="NYE06126.1"/>
    <property type="molecule type" value="Genomic_DNA"/>
</dbReference>
<dbReference type="PROSITE" id="PS50965">
    <property type="entry name" value="NERD"/>
    <property type="match status" value="1"/>
</dbReference>
<feature type="domain" description="NERD" evidence="1">
    <location>
        <begin position="39"/>
        <end position="156"/>
    </location>
</feature>
<evidence type="ECO:0000313" key="3">
    <source>
        <dbReference type="Proteomes" id="UP000548423"/>
    </source>
</evidence>
<reference evidence="3" key="1">
    <citation type="submission" date="2020-07" db="EMBL/GenBank/DDBJ databases">
        <authorList>
            <person name="Partida-Martinez L."/>
            <person name="Huntemann M."/>
            <person name="Clum A."/>
            <person name="Wang J."/>
            <person name="Palaniappan K."/>
            <person name="Ritter S."/>
            <person name="Chen I.-M."/>
            <person name="Stamatis D."/>
            <person name="Reddy T."/>
            <person name="O'Malley R."/>
            <person name="Daum C."/>
            <person name="Shapiro N."/>
            <person name="Ivanova N."/>
            <person name="Kyrpides N."/>
            <person name="Woyke T."/>
        </authorList>
    </citation>
    <scope>NUCLEOTIDE SEQUENCE [LARGE SCALE GENOMIC DNA]</scope>
    <source>
        <strain evidence="3">AT2.8</strain>
    </source>
</reference>
<evidence type="ECO:0000313" key="2">
    <source>
        <dbReference type="EMBL" id="NYE06126.1"/>
    </source>
</evidence>
<organism evidence="2 3">
    <name type="scientific">Neobacillus niacini</name>
    <dbReference type="NCBI Taxonomy" id="86668"/>
    <lineage>
        <taxon>Bacteria</taxon>
        <taxon>Bacillati</taxon>
        <taxon>Bacillota</taxon>
        <taxon>Bacilli</taxon>
        <taxon>Bacillales</taxon>
        <taxon>Bacillaceae</taxon>
        <taxon>Neobacillus</taxon>
    </lineage>
</organism>
<dbReference type="Pfam" id="PF08378">
    <property type="entry name" value="NERD"/>
    <property type="match status" value="1"/>
</dbReference>
<name>A0A852TED4_9BACI</name>
<comment type="caution">
    <text evidence="2">The sequence shown here is derived from an EMBL/GenBank/DDBJ whole genome shotgun (WGS) entry which is preliminary data.</text>
</comment>
<proteinExistence type="predicted"/>
<sequence length="313" mass="35807">MKERSDSLTLMGLIAAQSRLPDKHPMISVIASKQSILEAGIGGEQQVADVLGRYRFPFRNNIFHDLSLSSDTYFQIDHLLKTPHYGVVLETKNLAGSLEFRDNPPQLIQKREDGQIKYYESPVVQLERNIELFSAWLSERNIDLPLYGAIVLAYPKQHVDIPPADTKILFPNLVPPFIKSLPREGKGLDTSTFNWLSSELLRCHQTYIPKPVCESYQIPVSAIKPGVRCVSCGNIGMNKIPRSWHCPVCKVTNHLAHEQTLNEWFLVVKRTITNRECREFLGVDIYTANRILNSMNFICKGTFKDRVYKMDFR</sequence>
<accession>A0A852TED4</accession>
<protein>
    <submittedName>
        <fullName evidence="2">Rubredoxin</fullName>
    </submittedName>
</protein>
<dbReference type="AlphaFoldDB" id="A0A852TED4"/>
<evidence type="ECO:0000259" key="1">
    <source>
        <dbReference type="PROSITE" id="PS50965"/>
    </source>
</evidence>
<dbReference type="InterPro" id="IPR011528">
    <property type="entry name" value="NERD"/>
</dbReference>
<reference evidence="3" key="2">
    <citation type="submission" date="2020-08" db="EMBL/GenBank/DDBJ databases">
        <title>The Agave Microbiome: Exploring the role of microbial communities in plant adaptations to desert environments.</title>
        <authorList>
            <person name="Partida-Martinez L.P."/>
        </authorList>
    </citation>
    <scope>NUCLEOTIDE SEQUENCE [LARGE SCALE GENOMIC DNA]</scope>
    <source>
        <strain evidence="3">AT2.8</strain>
    </source>
</reference>
<gene>
    <name evidence="2" type="ORF">F4694_002901</name>
</gene>